<dbReference type="EMBL" id="KL198116">
    <property type="protein sequence ID" value="KDQ07070.1"/>
    <property type="molecule type" value="Genomic_DNA"/>
</dbReference>
<name>A0A067LXJ8_BOTB1</name>
<feature type="region of interest" description="Disordered" evidence="1">
    <location>
        <begin position="147"/>
        <end position="222"/>
    </location>
</feature>
<evidence type="ECO:0000313" key="3">
    <source>
        <dbReference type="Proteomes" id="UP000027195"/>
    </source>
</evidence>
<organism evidence="2 3">
    <name type="scientific">Botryobasidium botryosum (strain FD-172 SS1)</name>
    <dbReference type="NCBI Taxonomy" id="930990"/>
    <lineage>
        <taxon>Eukaryota</taxon>
        <taxon>Fungi</taxon>
        <taxon>Dikarya</taxon>
        <taxon>Basidiomycota</taxon>
        <taxon>Agaricomycotina</taxon>
        <taxon>Agaricomycetes</taxon>
        <taxon>Cantharellales</taxon>
        <taxon>Botryobasidiaceae</taxon>
        <taxon>Botryobasidium</taxon>
    </lineage>
</organism>
<keyword evidence="3" id="KW-1185">Reference proteome</keyword>
<feature type="compositionally biased region" description="Basic and acidic residues" evidence="1">
    <location>
        <begin position="321"/>
        <end position="335"/>
    </location>
</feature>
<dbReference type="Proteomes" id="UP000027195">
    <property type="component" value="Unassembled WGS sequence"/>
</dbReference>
<feature type="compositionally biased region" description="Pro residues" evidence="1">
    <location>
        <begin position="198"/>
        <end position="212"/>
    </location>
</feature>
<proteinExistence type="predicted"/>
<evidence type="ECO:0000313" key="2">
    <source>
        <dbReference type="EMBL" id="KDQ07070.1"/>
    </source>
</evidence>
<protein>
    <submittedName>
        <fullName evidence="2">Uncharacterized protein</fullName>
    </submittedName>
</protein>
<gene>
    <name evidence="2" type="ORF">BOTBODRAFT_228611</name>
</gene>
<reference evidence="3" key="1">
    <citation type="journal article" date="2014" name="Proc. Natl. Acad. Sci. U.S.A.">
        <title>Extensive sampling of basidiomycete genomes demonstrates inadequacy of the white-rot/brown-rot paradigm for wood decay fungi.</title>
        <authorList>
            <person name="Riley R."/>
            <person name="Salamov A.A."/>
            <person name="Brown D.W."/>
            <person name="Nagy L.G."/>
            <person name="Floudas D."/>
            <person name="Held B.W."/>
            <person name="Levasseur A."/>
            <person name="Lombard V."/>
            <person name="Morin E."/>
            <person name="Otillar R."/>
            <person name="Lindquist E.A."/>
            <person name="Sun H."/>
            <person name="LaButti K.M."/>
            <person name="Schmutz J."/>
            <person name="Jabbour D."/>
            <person name="Luo H."/>
            <person name="Baker S.E."/>
            <person name="Pisabarro A.G."/>
            <person name="Walton J.D."/>
            <person name="Blanchette R.A."/>
            <person name="Henrissat B."/>
            <person name="Martin F."/>
            <person name="Cullen D."/>
            <person name="Hibbett D.S."/>
            <person name="Grigoriev I.V."/>
        </authorList>
    </citation>
    <scope>NUCLEOTIDE SEQUENCE [LARGE SCALE GENOMIC DNA]</scope>
    <source>
        <strain evidence="3">FD-172 SS1</strain>
    </source>
</reference>
<accession>A0A067LXJ8</accession>
<dbReference type="InParanoid" id="A0A067LXJ8"/>
<sequence length="380" mass="41165">MLEDASDCFVCGQLCDQDSLYCSEECRLLDPPPPVNDVYYYRNKGSRSNGASSSRLDLALEPDVDVPALLYSFPPPPGRTPSLSSSPTSSILTMPSAFDDDSAPSPIANTSLESLPHSPYIRPNASRSHSQIAFDLYSKPALVSLSPELSSRPRPFTGLRFSRKPAATNNSARSAQLHRRACSNGNIPSSHIVLASSPSPPPPSAVEPPLTPSPAKHSKKHSRASLPAYFPLLATPVTPQPRSPSGEKGLRALMRAQLHIGSPSERKFLASLPRLSHRNPPPDHQPSSPEESRGADIYTAAATPTPRGRARHNPDASLYDAPRRSYEPESVESRSGRLSWSPPSSAVAPTLDREPFEHLTNGRRGRSRNPRSVCESSSNY</sequence>
<dbReference type="HOGENOM" id="CLU_727597_0_0_1"/>
<dbReference type="AlphaFoldDB" id="A0A067LXJ8"/>
<evidence type="ECO:0000256" key="1">
    <source>
        <dbReference type="SAM" id="MobiDB-lite"/>
    </source>
</evidence>
<feature type="region of interest" description="Disordered" evidence="1">
    <location>
        <begin position="274"/>
        <end position="380"/>
    </location>
</feature>